<name>A0A0D6LH23_9BILA</name>
<dbReference type="Gene3D" id="1.20.1070.10">
    <property type="entry name" value="Rhodopsin 7-helix transmembrane proteins"/>
    <property type="match status" value="1"/>
</dbReference>
<keyword evidence="2 6" id="KW-0812">Transmembrane</keyword>
<keyword evidence="3 6" id="KW-1133">Transmembrane helix</keyword>
<dbReference type="InterPro" id="IPR019424">
    <property type="entry name" value="7TM_GPCR_Srsx"/>
</dbReference>
<dbReference type="Pfam" id="PF10320">
    <property type="entry name" value="7TM_GPCR_Srsx"/>
    <property type="match status" value="1"/>
</dbReference>
<dbReference type="AlphaFoldDB" id="A0A0D6LH23"/>
<evidence type="ECO:0000256" key="5">
    <source>
        <dbReference type="SAM" id="MobiDB-lite"/>
    </source>
</evidence>
<reference evidence="7 8" key="1">
    <citation type="submission" date="2013-05" db="EMBL/GenBank/DDBJ databases">
        <title>Draft genome of the parasitic nematode Anyclostoma ceylanicum.</title>
        <authorList>
            <person name="Mitreva M."/>
        </authorList>
    </citation>
    <scope>NUCLEOTIDE SEQUENCE [LARGE SCALE GENOMIC DNA]</scope>
</reference>
<gene>
    <name evidence="7" type="ORF">ANCCEY_10437</name>
</gene>
<accession>A0A0D6LH23</accession>
<dbReference type="EMBL" id="KE125188">
    <property type="protein sequence ID" value="EPB70478.1"/>
    <property type="molecule type" value="Genomic_DNA"/>
</dbReference>
<evidence type="ECO:0008006" key="9">
    <source>
        <dbReference type="Google" id="ProtNLM"/>
    </source>
</evidence>
<feature type="compositionally biased region" description="Low complexity" evidence="5">
    <location>
        <begin position="10"/>
        <end position="20"/>
    </location>
</feature>
<dbReference type="GO" id="GO:0016020">
    <property type="term" value="C:membrane"/>
    <property type="evidence" value="ECO:0007669"/>
    <property type="project" value="UniProtKB-SubCell"/>
</dbReference>
<feature type="region of interest" description="Disordered" evidence="5">
    <location>
        <begin position="1"/>
        <end position="20"/>
    </location>
</feature>
<evidence type="ECO:0000256" key="2">
    <source>
        <dbReference type="ARBA" id="ARBA00022692"/>
    </source>
</evidence>
<sequence length="133" mass="13956">MSKTEPPSEGTTSSPLSPPNNGSLQLVPLGMIYSTLSLSLIGVVGNALIIAATVSSPSLQKRCNILIATLACADLVVCIYLVSEDLRTAAQTPLGSMMLKRFWIHVECYRFSNTGVPSSGSIQIDVTVGVGCL</sequence>
<keyword evidence="8" id="KW-1185">Reference proteome</keyword>
<evidence type="ECO:0000313" key="8">
    <source>
        <dbReference type="Proteomes" id="UP000054495"/>
    </source>
</evidence>
<proteinExistence type="predicted"/>
<dbReference type="GO" id="GO:0004930">
    <property type="term" value="F:G protein-coupled receptor activity"/>
    <property type="evidence" value="ECO:0007669"/>
    <property type="project" value="InterPro"/>
</dbReference>
<dbReference type="InterPro" id="IPR000276">
    <property type="entry name" value="GPCR_Rhodpsn"/>
</dbReference>
<evidence type="ECO:0000313" key="7">
    <source>
        <dbReference type="EMBL" id="EPB70478.1"/>
    </source>
</evidence>
<dbReference type="SUPFAM" id="SSF81321">
    <property type="entry name" value="Family A G protein-coupled receptor-like"/>
    <property type="match status" value="1"/>
</dbReference>
<dbReference type="PRINTS" id="PR00237">
    <property type="entry name" value="GPCRRHODOPSN"/>
</dbReference>
<evidence type="ECO:0000256" key="1">
    <source>
        <dbReference type="ARBA" id="ARBA00004370"/>
    </source>
</evidence>
<organism evidence="7 8">
    <name type="scientific">Ancylostoma ceylanicum</name>
    <dbReference type="NCBI Taxonomy" id="53326"/>
    <lineage>
        <taxon>Eukaryota</taxon>
        <taxon>Metazoa</taxon>
        <taxon>Ecdysozoa</taxon>
        <taxon>Nematoda</taxon>
        <taxon>Chromadorea</taxon>
        <taxon>Rhabditida</taxon>
        <taxon>Rhabditina</taxon>
        <taxon>Rhabditomorpha</taxon>
        <taxon>Strongyloidea</taxon>
        <taxon>Ancylostomatidae</taxon>
        <taxon>Ancylostomatinae</taxon>
        <taxon>Ancylostoma</taxon>
    </lineage>
</organism>
<evidence type="ECO:0000256" key="3">
    <source>
        <dbReference type="ARBA" id="ARBA00022989"/>
    </source>
</evidence>
<comment type="subcellular location">
    <subcellularLocation>
        <location evidence="1">Membrane</location>
    </subcellularLocation>
</comment>
<feature type="transmembrane region" description="Helical" evidence="6">
    <location>
        <begin position="63"/>
        <end position="82"/>
    </location>
</feature>
<feature type="transmembrane region" description="Helical" evidence="6">
    <location>
        <begin position="31"/>
        <end position="51"/>
    </location>
</feature>
<evidence type="ECO:0000256" key="6">
    <source>
        <dbReference type="SAM" id="Phobius"/>
    </source>
</evidence>
<dbReference type="Proteomes" id="UP000054495">
    <property type="component" value="Unassembled WGS sequence"/>
</dbReference>
<protein>
    <recommendedName>
        <fullName evidence="9">G-protein coupled receptors family 1 profile domain-containing protein</fullName>
    </recommendedName>
</protein>
<keyword evidence="4 6" id="KW-0472">Membrane</keyword>
<evidence type="ECO:0000256" key="4">
    <source>
        <dbReference type="ARBA" id="ARBA00023136"/>
    </source>
</evidence>